<dbReference type="PANTHER" id="PTHR43808">
    <property type="entry name" value="ACETYLORNITHINE DEACETYLASE"/>
    <property type="match status" value="1"/>
</dbReference>
<dbReference type="eggNOG" id="COG0624">
    <property type="taxonomic scope" value="Bacteria"/>
</dbReference>
<sequence length="221" mass="24382">MVGEPSGYSIAIAHKGSMDIKLTSQGKEAHSSMHEKGYNAIDPLMDLLVKANKAFRETDKNNPDLGNLTFNTTVFNGGEQINMIPGEATAQINVRTIPEFNNSLVEKKLTELVKTENAQGAKIKMDIYMSEPSIKTNGKSEFVKLAQKIGAKYAEKPIPTVAIKPVTDASNLIADKGPSYPFAMFGPGNDTPHQVNEYVDEKMYLNFVKIYTELFVAYLNK</sequence>
<name>D5GYH1_LACCS</name>
<evidence type="ECO:0000256" key="3">
    <source>
        <dbReference type="ARBA" id="ARBA00022723"/>
    </source>
</evidence>
<dbReference type="Proteomes" id="UP000002371">
    <property type="component" value="Chromosome"/>
</dbReference>
<keyword evidence="5" id="KW-0862">Zinc</keyword>
<comment type="similarity">
    <text evidence="2">Belongs to the peptidase M20A family.</text>
</comment>
<evidence type="ECO:0000313" key="7">
    <source>
        <dbReference type="EMBL" id="CBL50830.1"/>
    </source>
</evidence>
<accession>D5GYH1</accession>
<reference evidence="7 8" key="1">
    <citation type="journal article" date="2010" name="J. Bacteriol.">
        <title>Genome sequence of Lactobacillus crispatus ST1.</title>
        <authorList>
            <person name="Ojala T."/>
            <person name="Kuparinen V."/>
            <person name="Koskinen J.P."/>
            <person name="Alatalo E."/>
            <person name="Holm L."/>
            <person name="Auvinen P."/>
            <person name="Edelman S."/>
            <person name="Westerlund-Wikstrom B."/>
            <person name="Korhonen T.K."/>
            <person name="Paulin L."/>
            <person name="Kankainen M."/>
        </authorList>
    </citation>
    <scope>NUCLEOTIDE SEQUENCE [LARGE SCALE GENOMIC DNA]</scope>
    <source>
        <strain evidence="7 8">ST1</strain>
    </source>
</reference>
<dbReference type="SUPFAM" id="SSF55031">
    <property type="entry name" value="Bacterial exopeptidase dimerisation domain"/>
    <property type="match status" value="1"/>
</dbReference>
<dbReference type="Pfam" id="PF07687">
    <property type="entry name" value="M20_dimer"/>
    <property type="match status" value="1"/>
</dbReference>
<protein>
    <submittedName>
        <fullName evidence="7">Succinyl-diaminopimelate desuccinylase</fullName>
    </submittedName>
</protein>
<dbReference type="InterPro" id="IPR036264">
    <property type="entry name" value="Bact_exopeptidase_dim_dom"/>
</dbReference>
<keyword evidence="4" id="KW-0378">Hydrolase</keyword>
<dbReference type="AlphaFoldDB" id="D5GYH1"/>
<dbReference type="Gene3D" id="3.30.70.360">
    <property type="match status" value="1"/>
</dbReference>
<dbReference type="SUPFAM" id="SSF53187">
    <property type="entry name" value="Zn-dependent exopeptidases"/>
    <property type="match status" value="1"/>
</dbReference>
<gene>
    <name evidence="7" type="primary">dapE1</name>
    <name evidence="7" type="ordered locus">LCRIS_01383</name>
</gene>
<proteinExistence type="inferred from homology"/>
<evidence type="ECO:0000256" key="5">
    <source>
        <dbReference type="ARBA" id="ARBA00022833"/>
    </source>
</evidence>
<dbReference type="PANTHER" id="PTHR43808:SF8">
    <property type="entry name" value="PEPTIDASE M20 DIMERISATION DOMAIN-CONTAINING PROTEIN"/>
    <property type="match status" value="1"/>
</dbReference>
<reference key="2">
    <citation type="submission" date="2010-03" db="EMBL/GenBank/DDBJ databases">
        <title>Genome Sequence of Lactobacillus crispatus ST1.</title>
        <authorList>
            <person name="Ojala T."/>
            <person name="Kuparinen V."/>
            <person name="Koskinen J.P."/>
            <person name="Alatalo E."/>
            <person name="Holm L."/>
            <person name="Auvinen P."/>
            <person name="Edelman S."/>
            <person name="Westerlund-Wikstroem B."/>
            <person name="Korhonen T.K."/>
            <person name="Paulin L."/>
            <person name="Kankainen M."/>
        </authorList>
    </citation>
    <scope>NUCLEOTIDE SEQUENCE</scope>
    <source>
        <strain>ST1</strain>
    </source>
</reference>
<dbReference type="GO" id="GO:0046872">
    <property type="term" value="F:metal ion binding"/>
    <property type="evidence" value="ECO:0007669"/>
    <property type="project" value="UniProtKB-KW"/>
</dbReference>
<keyword evidence="3" id="KW-0479">Metal-binding</keyword>
<dbReference type="InterPro" id="IPR011650">
    <property type="entry name" value="Peptidase_M20_dimer"/>
</dbReference>
<dbReference type="KEGG" id="lcr:LCRIS_01383"/>
<organism evidence="7 8">
    <name type="scientific">Lactobacillus crispatus (strain ST1)</name>
    <dbReference type="NCBI Taxonomy" id="748671"/>
    <lineage>
        <taxon>Bacteria</taxon>
        <taxon>Bacillati</taxon>
        <taxon>Bacillota</taxon>
        <taxon>Bacilli</taxon>
        <taxon>Lactobacillales</taxon>
        <taxon>Lactobacillaceae</taxon>
        <taxon>Lactobacillus</taxon>
    </lineage>
</organism>
<dbReference type="EMBL" id="FN692037">
    <property type="protein sequence ID" value="CBL50830.1"/>
    <property type="molecule type" value="Genomic_DNA"/>
</dbReference>
<evidence type="ECO:0000256" key="1">
    <source>
        <dbReference type="ARBA" id="ARBA00001947"/>
    </source>
</evidence>
<evidence type="ECO:0000256" key="2">
    <source>
        <dbReference type="ARBA" id="ARBA00006247"/>
    </source>
</evidence>
<evidence type="ECO:0000259" key="6">
    <source>
        <dbReference type="Pfam" id="PF07687"/>
    </source>
</evidence>
<dbReference type="Gene3D" id="3.40.630.10">
    <property type="entry name" value="Zn peptidases"/>
    <property type="match status" value="1"/>
</dbReference>
<feature type="domain" description="Peptidase M20 dimerisation" evidence="6">
    <location>
        <begin position="12"/>
        <end position="120"/>
    </location>
</feature>
<dbReference type="HOGENOM" id="CLU_021802_2_2_9"/>
<dbReference type="InterPro" id="IPR050072">
    <property type="entry name" value="Peptidase_M20A"/>
</dbReference>
<evidence type="ECO:0000313" key="8">
    <source>
        <dbReference type="Proteomes" id="UP000002371"/>
    </source>
</evidence>
<evidence type="ECO:0000256" key="4">
    <source>
        <dbReference type="ARBA" id="ARBA00022801"/>
    </source>
</evidence>
<comment type="cofactor">
    <cofactor evidence="1">
        <name>Zn(2+)</name>
        <dbReference type="ChEBI" id="CHEBI:29105"/>
    </cofactor>
</comment>
<dbReference type="GO" id="GO:0016787">
    <property type="term" value="F:hydrolase activity"/>
    <property type="evidence" value="ECO:0007669"/>
    <property type="project" value="UniProtKB-KW"/>
</dbReference>